<gene>
    <name evidence="1" type="ORF">BDQ94DRAFT_147017</name>
</gene>
<dbReference type="GeneID" id="38135294"/>
<proteinExistence type="predicted"/>
<reference evidence="1 2" key="1">
    <citation type="submission" date="2018-07" db="EMBL/GenBank/DDBJ databases">
        <title>The genomes of Aspergillus section Nigri reveals drivers in fungal speciation.</title>
        <authorList>
            <consortium name="DOE Joint Genome Institute"/>
            <person name="Vesth T.C."/>
            <person name="Nybo J."/>
            <person name="Theobald S."/>
            <person name="Brandl J."/>
            <person name="Frisvad J.C."/>
            <person name="Nielsen K.F."/>
            <person name="Lyhne E.K."/>
            <person name="Kogle M.E."/>
            <person name="Kuo A."/>
            <person name="Riley R."/>
            <person name="Clum A."/>
            <person name="Nolan M."/>
            <person name="Lipzen A."/>
            <person name="Salamov A."/>
            <person name="Henrissat B."/>
            <person name="Wiebenga A."/>
            <person name="De vries R.P."/>
            <person name="Grigoriev I.V."/>
            <person name="Mortensen U.H."/>
            <person name="Andersen M.R."/>
            <person name="Baker S.E."/>
        </authorList>
    </citation>
    <scope>NUCLEOTIDE SEQUENCE [LARGE SCALE GENOMIC DNA]</scope>
    <source>
        <strain evidence="1 2">CBS 139.54b</strain>
    </source>
</reference>
<evidence type="ECO:0000313" key="2">
    <source>
        <dbReference type="Proteomes" id="UP000253729"/>
    </source>
</evidence>
<name>A0A3F3PXE9_9EURO</name>
<sequence>MPEEVVQIKPWQRQSYNDQADHFQNRPKQGAAVRSESLIIIATGILPASPPL</sequence>
<dbReference type="AlphaFoldDB" id="A0A3F3PXE9"/>
<protein>
    <submittedName>
        <fullName evidence="1">Uncharacterized protein</fullName>
    </submittedName>
</protein>
<dbReference type="RefSeq" id="XP_026624605.1">
    <property type="nucleotide sequence ID" value="XM_026766938.1"/>
</dbReference>
<evidence type="ECO:0000313" key="1">
    <source>
        <dbReference type="EMBL" id="RDH31583.1"/>
    </source>
</evidence>
<keyword evidence="2" id="KW-1185">Reference proteome</keyword>
<organism evidence="1 2">
    <name type="scientific">Aspergillus welwitschiae</name>
    <dbReference type="NCBI Taxonomy" id="1341132"/>
    <lineage>
        <taxon>Eukaryota</taxon>
        <taxon>Fungi</taxon>
        <taxon>Dikarya</taxon>
        <taxon>Ascomycota</taxon>
        <taxon>Pezizomycotina</taxon>
        <taxon>Eurotiomycetes</taxon>
        <taxon>Eurotiomycetidae</taxon>
        <taxon>Eurotiales</taxon>
        <taxon>Aspergillaceae</taxon>
        <taxon>Aspergillus</taxon>
        <taxon>Aspergillus subgen. Circumdati</taxon>
    </lineage>
</organism>
<accession>A0A3F3PXE9</accession>
<dbReference type="EMBL" id="KZ852054">
    <property type="protein sequence ID" value="RDH31583.1"/>
    <property type="molecule type" value="Genomic_DNA"/>
</dbReference>
<dbReference type="Proteomes" id="UP000253729">
    <property type="component" value="Unassembled WGS sequence"/>
</dbReference>